<dbReference type="InterPro" id="IPR023614">
    <property type="entry name" value="Porin_dom_sf"/>
</dbReference>
<dbReference type="OrthoDB" id="190887at2"/>
<accession>A0A432YLF5</accession>
<proteinExistence type="predicted"/>
<dbReference type="RefSeq" id="WP_126754277.1">
    <property type="nucleotide sequence ID" value="NZ_PIPY01000005.1"/>
</dbReference>
<dbReference type="SUPFAM" id="SSF56935">
    <property type="entry name" value="Porins"/>
    <property type="match status" value="1"/>
</dbReference>
<name>A0A432YLF5_9GAMM</name>
<dbReference type="Pfam" id="PF19577">
    <property type="entry name" value="DcaP"/>
    <property type="match status" value="1"/>
</dbReference>
<dbReference type="AlphaFoldDB" id="A0A432YLF5"/>
<evidence type="ECO:0000313" key="2">
    <source>
        <dbReference type="EMBL" id="RUO61817.1"/>
    </source>
</evidence>
<gene>
    <name evidence="2" type="ORF">CWI71_05505</name>
</gene>
<feature type="chain" id="PRO_5019122497" evidence="1">
    <location>
        <begin position="27"/>
        <end position="386"/>
    </location>
</feature>
<keyword evidence="1" id="KW-0732">Signal</keyword>
<dbReference type="EMBL" id="PIPY01000005">
    <property type="protein sequence ID" value="RUO61817.1"/>
    <property type="molecule type" value="Genomic_DNA"/>
</dbReference>
<protein>
    <submittedName>
        <fullName evidence="2">Porin</fullName>
    </submittedName>
</protein>
<keyword evidence="3" id="KW-1185">Reference proteome</keyword>
<dbReference type="Proteomes" id="UP000288259">
    <property type="component" value="Unassembled WGS sequence"/>
</dbReference>
<dbReference type="InterPro" id="IPR045748">
    <property type="entry name" value="DcaP"/>
</dbReference>
<reference evidence="3" key="1">
    <citation type="journal article" date="2018" name="Front. Microbiol.">
        <title>Genome-Based Analysis Reveals the Taxonomy and Diversity of the Family Idiomarinaceae.</title>
        <authorList>
            <person name="Liu Y."/>
            <person name="Lai Q."/>
            <person name="Shao Z."/>
        </authorList>
    </citation>
    <scope>NUCLEOTIDE SEQUENCE [LARGE SCALE GENOMIC DNA]</scope>
    <source>
        <strain evidence="3">CVS-6</strain>
    </source>
</reference>
<evidence type="ECO:0000313" key="3">
    <source>
        <dbReference type="Proteomes" id="UP000288259"/>
    </source>
</evidence>
<sequence length="386" mass="42005">MLPKTLTKTLLASAVLGGLAMTPAHAADPQWNFSGYIKLDAFMSDYQDGNAPASGFIGRQFYIPSTTPVGGNGDDIVSDFHARQSRFFFDVSQVLDNGEAITARIELDFMTVPVGDERITNSYSPRLRQAYFTYGNWLVGQAWSNFQNLTILPESVDFIGATDGIIFARQPQLRYTQGGFSVSLENPETTVTPFGGGSRITSSDGIMPDLTAKYVGITGAVTYSIAGLVRQLAYDTDNNGDDETTAGYGISLGAKWQLGKHDLRASFQTGSGFGRYLGLNTFNSAVIDANGDLEAIDASGVTLAYRHVWNDTTRSNLVFSRGWADKDTHLTGVNTTKFTQRLGANVMYSPVKNLTFGAELSRATRELESGTDGDMTRLQFMALYSF</sequence>
<dbReference type="Gene3D" id="2.40.160.10">
    <property type="entry name" value="Porin"/>
    <property type="match status" value="1"/>
</dbReference>
<comment type="caution">
    <text evidence="2">The sequence shown here is derived from an EMBL/GenBank/DDBJ whole genome shotgun (WGS) entry which is preliminary data.</text>
</comment>
<feature type="signal peptide" evidence="1">
    <location>
        <begin position="1"/>
        <end position="26"/>
    </location>
</feature>
<organism evidence="2 3">
    <name type="scientific">Pseudidiomarina insulisalsae</name>
    <dbReference type="NCBI Taxonomy" id="575789"/>
    <lineage>
        <taxon>Bacteria</taxon>
        <taxon>Pseudomonadati</taxon>
        <taxon>Pseudomonadota</taxon>
        <taxon>Gammaproteobacteria</taxon>
        <taxon>Alteromonadales</taxon>
        <taxon>Idiomarinaceae</taxon>
        <taxon>Pseudidiomarina</taxon>
    </lineage>
</organism>
<evidence type="ECO:0000256" key="1">
    <source>
        <dbReference type="SAM" id="SignalP"/>
    </source>
</evidence>